<evidence type="ECO:0000256" key="1">
    <source>
        <dbReference type="SAM" id="Phobius"/>
    </source>
</evidence>
<evidence type="ECO:0000313" key="2">
    <source>
        <dbReference type="EMBL" id="MFC4526732.1"/>
    </source>
</evidence>
<protein>
    <recommendedName>
        <fullName evidence="4">PH domain-containing protein</fullName>
    </recommendedName>
</protein>
<gene>
    <name evidence="2" type="ORF">ACFO5W_08790</name>
</gene>
<proteinExistence type="predicted"/>
<accession>A0ABV9C1J2</accession>
<evidence type="ECO:0008006" key="4">
    <source>
        <dbReference type="Google" id="ProtNLM"/>
    </source>
</evidence>
<keyword evidence="3" id="KW-1185">Reference proteome</keyword>
<reference evidence="3" key="1">
    <citation type="journal article" date="2019" name="Int. J. Syst. Evol. Microbiol.">
        <title>The Global Catalogue of Microorganisms (GCM) 10K type strain sequencing project: providing services to taxonomists for standard genome sequencing and annotation.</title>
        <authorList>
            <consortium name="The Broad Institute Genomics Platform"/>
            <consortium name="The Broad Institute Genome Sequencing Center for Infectious Disease"/>
            <person name="Wu L."/>
            <person name="Ma J."/>
        </authorList>
    </citation>
    <scope>NUCLEOTIDE SEQUENCE [LARGE SCALE GENOMIC DNA]</scope>
    <source>
        <strain evidence="3">CCM 4481</strain>
    </source>
</reference>
<dbReference type="RefSeq" id="WP_266152480.1">
    <property type="nucleotide sequence ID" value="NZ_CP064028.1"/>
</dbReference>
<keyword evidence="1" id="KW-1133">Transmembrane helix</keyword>
<evidence type="ECO:0000313" key="3">
    <source>
        <dbReference type="Proteomes" id="UP001595961"/>
    </source>
</evidence>
<name>A0ABV9C1J2_9GAMM</name>
<keyword evidence="1" id="KW-0812">Transmembrane</keyword>
<comment type="caution">
    <text evidence="2">The sequence shown here is derived from an EMBL/GenBank/DDBJ whole genome shotgun (WGS) entry which is preliminary data.</text>
</comment>
<sequence>MMDEYSTYRWPRGTPLFCLIGLYAPGFLMAAQPSLTNLFAGKLALAAYFLAVTLFCIYLYRFRIILDATSIRAGAFFPKKMEFTDVVRAKYVQGDDIGRITLWGSDGKRINVWETIENFEACARAIDSRFPEHLLISGHERAAPIDVLRGSDLV</sequence>
<organism evidence="2 3">
    <name type="scientific">Dyella halodurans</name>
    <dbReference type="NCBI Taxonomy" id="1920171"/>
    <lineage>
        <taxon>Bacteria</taxon>
        <taxon>Pseudomonadati</taxon>
        <taxon>Pseudomonadota</taxon>
        <taxon>Gammaproteobacteria</taxon>
        <taxon>Lysobacterales</taxon>
        <taxon>Rhodanobacteraceae</taxon>
        <taxon>Dyella</taxon>
    </lineage>
</organism>
<dbReference type="EMBL" id="JBHSGA010000016">
    <property type="protein sequence ID" value="MFC4526732.1"/>
    <property type="molecule type" value="Genomic_DNA"/>
</dbReference>
<keyword evidence="1" id="KW-0472">Membrane</keyword>
<feature type="transmembrane region" description="Helical" evidence="1">
    <location>
        <begin position="43"/>
        <end position="62"/>
    </location>
</feature>
<dbReference type="Proteomes" id="UP001595961">
    <property type="component" value="Unassembled WGS sequence"/>
</dbReference>
<feature type="transmembrane region" description="Helical" evidence="1">
    <location>
        <begin position="12"/>
        <end position="31"/>
    </location>
</feature>